<dbReference type="AlphaFoldDB" id="A0A4C1X7V6"/>
<evidence type="ECO:0000313" key="1">
    <source>
        <dbReference type="EMBL" id="GBP58335.1"/>
    </source>
</evidence>
<dbReference type="OrthoDB" id="10017160at2759"/>
<dbReference type="InterPro" id="IPR036397">
    <property type="entry name" value="RNaseH_sf"/>
</dbReference>
<sequence length="186" mass="21856">MLYENLAVRKRCTRRVPHNLSEAQKLRRGHRCREMMKGCAGGDLNDEYYLVTGDGRWMYCHDPETKRRSTQCLFRFEELLTEVKPGRSVRKKMVTFLFGMTDLYATIVLEDKKKTADWQTNNCLSFVLKKVQEERPRSGILILTTHRRVTRDTTNYLGMSDIEILAHLPCIPDLVSCDFYLFPKRI</sequence>
<dbReference type="EMBL" id="BGZK01000733">
    <property type="protein sequence ID" value="GBP58335.1"/>
    <property type="molecule type" value="Genomic_DNA"/>
</dbReference>
<dbReference type="PANTHER" id="PTHR46060:SF1">
    <property type="entry name" value="MARINER MOS1 TRANSPOSASE-LIKE PROTEIN"/>
    <property type="match status" value="1"/>
</dbReference>
<protein>
    <submittedName>
        <fullName evidence="1">Uncharacterized protein</fullName>
    </submittedName>
</protein>
<proteinExistence type="predicted"/>
<reference evidence="1 2" key="1">
    <citation type="journal article" date="2019" name="Commun. Biol.">
        <title>The bagworm genome reveals a unique fibroin gene that provides high tensile strength.</title>
        <authorList>
            <person name="Kono N."/>
            <person name="Nakamura H."/>
            <person name="Ohtoshi R."/>
            <person name="Tomita M."/>
            <person name="Numata K."/>
            <person name="Arakawa K."/>
        </authorList>
    </citation>
    <scope>NUCLEOTIDE SEQUENCE [LARGE SCALE GENOMIC DNA]</scope>
</reference>
<comment type="caution">
    <text evidence="1">The sequence shown here is derived from an EMBL/GenBank/DDBJ whole genome shotgun (WGS) entry which is preliminary data.</text>
</comment>
<name>A0A4C1X7V6_EUMVA</name>
<organism evidence="1 2">
    <name type="scientific">Eumeta variegata</name>
    <name type="common">Bagworm moth</name>
    <name type="synonym">Eumeta japonica</name>
    <dbReference type="NCBI Taxonomy" id="151549"/>
    <lineage>
        <taxon>Eukaryota</taxon>
        <taxon>Metazoa</taxon>
        <taxon>Ecdysozoa</taxon>
        <taxon>Arthropoda</taxon>
        <taxon>Hexapoda</taxon>
        <taxon>Insecta</taxon>
        <taxon>Pterygota</taxon>
        <taxon>Neoptera</taxon>
        <taxon>Endopterygota</taxon>
        <taxon>Lepidoptera</taxon>
        <taxon>Glossata</taxon>
        <taxon>Ditrysia</taxon>
        <taxon>Tineoidea</taxon>
        <taxon>Psychidae</taxon>
        <taxon>Oiketicinae</taxon>
        <taxon>Eumeta</taxon>
    </lineage>
</organism>
<dbReference type="PANTHER" id="PTHR46060">
    <property type="entry name" value="MARINER MOS1 TRANSPOSASE-LIKE PROTEIN"/>
    <property type="match status" value="1"/>
</dbReference>
<keyword evidence="2" id="KW-1185">Reference proteome</keyword>
<dbReference type="Proteomes" id="UP000299102">
    <property type="component" value="Unassembled WGS sequence"/>
</dbReference>
<dbReference type="Gene3D" id="3.30.420.10">
    <property type="entry name" value="Ribonuclease H-like superfamily/Ribonuclease H"/>
    <property type="match status" value="1"/>
</dbReference>
<dbReference type="InterPro" id="IPR052709">
    <property type="entry name" value="Transposase-MT_Hybrid"/>
</dbReference>
<gene>
    <name evidence="1" type="ORF">EVAR_40900_1</name>
</gene>
<evidence type="ECO:0000313" key="2">
    <source>
        <dbReference type="Proteomes" id="UP000299102"/>
    </source>
</evidence>
<dbReference type="GO" id="GO:0003676">
    <property type="term" value="F:nucleic acid binding"/>
    <property type="evidence" value="ECO:0007669"/>
    <property type="project" value="InterPro"/>
</dbReference>
<accession>A0A4C1X7V6</accession>